<evidence type="ECO:0000256" key="9">
    <source>
        <dbReference type="ARBA" id="ARBA00022525"/>
    </source>
</evidence>
<evidence type="ECO:0000256" key="21">
    <source>
        <dbReference type="ARBA" id="ARBA00032134"/>
    </source>
</evidence>
<reference evidence="27 28" key="1">
    <citation type="submission" date="2019-06" db="EMBL/GenBank/DDBJ databases">
        <title>A chromosomal-level reference genome of Carpinus fangiana (Coryloideae, Betulaceae).</title>
        <authorList>
            <person name="Yang X."/>
            <person name="Wang Z."/>
            <person name="Zhang L."/>
            <person name="Hao G."/>
            <person name="Liu J."/>
            <person name="Yang Y."/>
        </authorList>
    </citation>
    <scope>NUCLEOTIDE SEQUENCE [LARGE SCALE GENOMIC DNA]</scope>
    <source>
        <strain evidence="27">Cfa_2016G</strain>
        <tissue evidence="27">Leaf</tissue>
    </source>
</reference>
<evidence type="ECO:0000256" key="7">
    <source>
        <dbReference type="ARBA" id="ARBA00022475"/>
    </source>
</evidence>
<evidence type="ECO:0000256" key="17">
    <source>
        <dbReference type="ARBA" id="ARBA00023295"/>
    </source>
</evidence>
<evidence type="ECO:0000256" key="26">
    <source>
        <dbReference type="SAM" id="SignalP"/>
    </source>
</evidence>
<evidence type="ECO:0000256" key="15">
    <source>
        <dbReference type="ARBA" id="ARBA00023277"/>
    </source>
</evidence>
<comment type="subcellular location">
    <subcellularLocation>
        <location evidence="3">Cell membrane</location>
        <topology evidence="3">Lipid-anchor</topology>
        <topology evidence="3">GPI-anchor</topology>
    </subcellularLocation>
    <subcellularLocation>
        <location evidence="2">Secreted</location>
        <location evidence="2">Cell wall</location>
    </subcellularLocation>
</comment>
<keyword evidence="9" id="KW-0964">Secreted</keyword>
<comment type="caution">
    <text evidence="27">The sequence shown here is derived from an EMBL/GenBank/DDBJ whole genome shotgun (WGS) entry which is preliminary data.</text>
</comment>
<keyword evidence="19" id="KW-0624">Polysaccharide degradation</keyword>
<dbReference type="PANTHER" id="PTHR16631:SF13">
    <property type="entry name" value="GLUCAN ENDO-1,3-BETA-GLUCOSIDASE EGLC-RELATED"/>
    <property type="match status" value="1"/>
</dbReference>
<keyword evidence="10" id="KW-0336">GPI-anchor</keyword>
<evidence type="ECO:0000256" key="5">
    <source>
        <dbReference type="ARBA" id="ARBA00012780"/>
    </source>
</evidence>
<organism evidence="27 28">
    <name type="scientific">Carpinus fangiana</name>
    <dbReference type="NCBI Taxonomy" id="176857"/>
    <lineage>
        <taxon>Eukaryota</taxon>
        <taxon>Viridiplantae</taxon>
        <taxon>Streptophyta</taxon>
        <taxon>Embryophyta</taxon>
        <taxon>Tracheophyta</taxon>
        <taxon>Spermatophyta</taxon>
        <taxon>Magnoliopsida</taxon>
        <taxon>eudicotyledons</taxon>
        <taxon>Gunneridae</taxon>
        <taxon>Pentapetalae</taxon>
        <taxon>rosids</taxon>
        <taxon>fabids</taxon>
        <taxon>Fagales</taxon>
        <taxon>Betulaceae</taxon>
        <taxon>Carpinus</taxon>
    </lineage>
</organism>
<proteinExistence type="inferred from homology"/>
<keyword evidence="7" id="KW-1003">Cell membrane</keyword>
<evidence type="ECO:0000256" key="14">
    <source>
        <dbReference type="ARBA" id="ARBA00023180"/>
    </source>
</evidence>
<evidence type="ECO:0000256" key="20">
    <source>
        <dbReference type="ARBA" id="ARBA00025152"/>
    </source>
</evidence>
<evidence type="ECO:0000256" key="13">
    <source>
        <dbReference type="ARBA" id="ARBA00023136"/>
    </source>
</evidence>
<protein>
    <recommendedName>
        <fullName evidence="6">Probable glucan endo-1,3-beta-glucosidase eglC</fullName>
        <ecNumber evidence="5">3.2.1.39</ecNumber>
    </recommendedName>
    <alternativeName>
        <fullName evidence="23">(1-&gt;3)-beta-glucan endohydrolase</fullName>
    </alternativeName>
    <alternativeName>
        <fullName evidence="24">Beta-1,3-endoglucanase</fullName>
    </alternativeName>
    <alternativeName>
        <fullName evidence="21">Endo-1,3-beta-glucanase eglC</fullName>
    </alternativeName>
    <alternativeName>
        <fullName evidence="22">Laminarinase eglC</fullName>
    </alternativeName>
</protein>
<dbReference type="GO" id="GO:0005576">
    <property type="term" value="C:extracellular region"/>
    <property type="evidence" value="ECO:0007669"/>
    <property type="project" value="TreeGrafter"/>
</dbReference>
<feature type="signal peptide" evidence="26">
    <location>
        <begin position="1"/>
        <end position="19"/>
    </location>
</feature>
<evidence type="ECO:0000256" key="19">
    <source>
        <dbReference type="ARBA" id="ARBA00023326"/>
    </source>
</evidence>
<dbReference type="Gene3D" id="3.20.20.80">
    <property type="entry name" value="Glycosidases"/>
    <property type="match status" value="1"/>
</dbReference>
<gene>
    <name evidence="27" type="ORF">FH972_026200</name>
</gene>
<dbReference type="GO" id="GO:0000272">
    <property type="term" value="P:polysaccharide catabolic process"/>
    <property type="evidence" value="ECO:0007669"/>
    <property type="project" value="UniProtKB-KW"/>
</dbReference>
<evidence type="ECO:0000256" key="22">
    <source>
        <dbReference type="ARBA" id="ARBA00032906"/>
    </source>
</evidence>
<sequence>MKLLAPTLAALAALPLASAFHKGFNVAAQRPDGSCKNQADWEKNFNVIKGLPGGFKDVRVYASSDCGTLAQAVPAALNTGIQLLVGVWTENNDHYNAEKAALLAAAKKYGVKWISAISVGSEDLYRGDTNAQTLANQIYDVRGMMTTVGGKGIWVGHVDTWTAWVNDANAAVIKACDFIGFDGYPYFQNAAIGNAKSVFQQSVDATKAAIQRHKPGTPLWITETGWPVAGPNYGAAVPSKANAQTYWKQVICPLFPSYATYAYTLRDYYAAPAGPSFGVVDYYFKPLFNLAC</sequence>
<evidence type="ECO:0000256" key="6">
    <source>
        <dbReference type="ARBA" id="ARBA00019762"/>
    </source>
</evidence>
<evidence type="ECO:0000256" key="24">
    <source>
        <dbReference type="ARBA" id="ARBA00033417"/>
    </source>
</evidence>
<dbReference type="GO" id="GO:0071555">
    <property type="term" value="P:cell wall organization"/>
    <property type="evidence" value="ECO:0007669"/>
    <property type="project" value="UniProtKB-KW"/>
</dbReference>
<keyword evidence="15" id="KW-0119">Carbohydrate metabolism</keyword>
<keyword evidence="8" id="KW-0134">Cell wall</keyword>
<evidence type="ECO:0000256" key="18">
    <source>
        <dbReference type="ARBA" id="ARBA00023316"/>
    </source>
</evidence>
<dbReference type="EMBL" id="VIBQ01000082">
    <property type="protein sequence ID" value="KAB8659311.1"/>
    <property type="molecule type" value="Genomic_DNA"/>
</dbReference>
<evidence type="ECO:0000256" key="23">
    <source>
        <dbReference type="ARBA" id="ARBA00033335"/>
    </source>
</evidence>
<dbReference type="PANTHER" id="PTHR16631">
    <property type="entry name" value="GLUCAN 1,3-BETA-GLUCOSIDASE"/>
    <property type="match status" value="1"/>
</dbReference>
<keyword evidence="11 26" id="KW-0732">Signal</keyword>
<dbReference type="SUPFAM" id="SSF51445">
    <property type="entry name" value="(Trans)glycosidases"/>
    <property type="match status" value="1"/>
</dbReference>
<comment type="catalytic activity">
    <reaction evidence="1">
        <text>Hydrolysis of (1-&gt;3)-beta-D-glucosidic linkages in (1-&gt;3)-beta-D-glucans.</text>
        <dbReference type="EC" id="3.2.1.39"/>
    </reaction>
</comment>
<comment type="similarity">
    <text evidence="4 25">Belongs to the glycosyl hydrolase 17 family.</text>
</comment>
<keyword evidence="18" id="KW-0961">Cell wall biogenesis/degradation</keyword>
<evidence type="ECO:0000256" key="12">
    <source>
        <dbReference type="ARBA" id="ARBA00022801"/>
    </source>
</evidence>
<evidence type="ECO:0000256" key="4">
    <source>
        <dbReference type="ARBA" id="ARBA00008773"/>
    </source>
</evidence>
<keyword evidence="14" id="KW-0325">Glycoprotein</keyword>
<evidence type="ECO:0000256" key="1">
    <source>
        <dbReference type="ARBA" id="ARBA00000382"/>
    </source>
</evidence>
<dbReference type="GO" id="GO:0009986">
    <property type="term" value="C:cell surface"/>
    <property type="evidence" value="ECO:0007669"/>
    <property type="project" value="TreeGrafter"/>
</dbReference>
<evidence type="ECO:0000256" key="11">
    <source>
        <dbReference type="ARBA" id="ARBA00022729"/>
    </source>
</evidence>
<dbReference type="OrthoDB" id="77201at2759"/>
<evidence type="ECO:0000256" key="25">
    <source>
        <dbReference type="RuleBase" id="RU004335"/>
    </source>
</evidence>
<keyword evidence="17" id="KW-0326">Glycosidase</keyword>
<dbReference type="AlphaFoldDB" id="A0A5N6L3M7"/>
<evidence type="ECO:0000313" key="27">
    <source>
        <dbReference type="EMBL" id="KAB8659311.1"/>
    </source>
</evidence>
<keyword evidence="13" id="KW-0472">Membrane</keyword>
<evidence type="ECO:0000256" key="8">
    <source>
        <dbReference type="ARBA" id="ARBA00022512"/>
    </source>
</evidence>
<dbReference type="GO" id="GO:0098552">
    <property type="term" value="C:side of membrane"/>
    <property type="evidence" value="ECO:0007669"/>
    <property type="project" value="UniProtKB-KW"/>
</dbReference>
<accession>A0A5N6L3M7</accession>
<comment type="function">
    <text evidence="20">Glucanases play a role in cell expansion during growth, in cell-cell fusion during mating, and in spore release during sporulation. This enzyme may be involved in beta-glucan degradation and also function biosynthetically as a transglycosylase.</text>
</comment>
<evidence type="ECO:0000256" key="2">
    <source>
        <dbReference type="ARBA" id="ARBA00004191"/>
    </source>
</evidence>
<dbReference type="Proteomes" id="UP000327013">
    <property type="component" value="Unassembled WGS sequence"/>
</dbReference>
<dbReference type="InterPro" id="IPR000490">
    <property type="entry name" value="Glyco_hydro_17"/>
</dbReference>
<evidence type="ECO:0000313" key="28">
    <source>
        <dbReference type="Proteomes" id="UP000327013"/>
    </source>
</evidence>
<dbReference type="Pfam" id="PF00332">
    <property type="entry name" value="Glyco_hydro_17"/>
    <property type="match status" value="1"/>
</dbReference>
<dbReference type="GO" id="GO:0005886">
    <property type="term" value="C:plasma membrane"/>
    <property type="evidence" value="ECO:0007669"/>
    <property type="project" value="UniProtKB-SubCell"/>
</dbReference>
<evidence type="ECO:0000256" key="10">
    <source>
        <dbReference type="ARBA" id="ARBA00022622"/>
    </source>
</evidence>
<dbReference type="EC" id="3.2.1.39" evidence="5"/>
<evidence type="ECO:0000256" key="16">
    <source>
        <dbReference type="ARBA" id="ARBA00023288"/>
    </source>
</evidence>
<keyword evidence="12" id="KW-0378">Hydrolase</keyword>
<dbReference type="InterPro" id="IPR050732">
    <property type="entry name" value="Beta-glucan_modifiers"/>
</dbReference>
<dbReference type="InterPro" id="IPR017853">
    <property type="entry name" value="GH"/>
</dbReference>
<feature type="chain" id="PRO_5024361317" description="Probable glucan endo-1,3-beta-glucosidase eglC" evidence="26">
    <location>
        <begin position="20"/>
        <end position="292"/>
    </location>
</feature>
<name>A0A5N6L3M7_9ROSI</name>
<keyword evidence="16" id="KW-0449">Lipoprotein</keyword>
<keyword evidence="28" id="KW-1185">Reference proteome</keyword>
<dbReference type="GO" id="GO:0042973">
    <property type="term" value="F:glucan endo-1,3-beta-D-glucosidase activity"/>
    <property type="evidence" value="ECO:0007669"/>
    <property type="project" value="UniProtKB-EC"/>
</dbReference>
<evidence type="ECO:0000256" key="3">
    <source>
        <dbReference type="ARBA" id="ARBA00004609"/>
    </source>
</evidence>